<dbReference type="RefSeq" id="WP_168059513.1">
    <property type="nucleotide sequence ID" value="NZ_VTOW01000002.1"/>
</dbReference>
<organism evidence="1 2">
    <name type="scientific">Candidatus Manganitrophus noduliformans</name>
    <dbReference type="NCBI Taxonomy" id="2606439"/>
    <lineage>
        <taxon>Bacteria</taxon>
        <taxon>Pseudomonadati</taxon>
        <taxon>Nitrospirota</taxon>
        <taxon>Nitrospiria</taxon>
        <taxon>Candidatus Troglogloeales</taxon>
        <taxon>Candidatus Manganitrophaceae</taxon>
        <taxon>Candidatus Manganitrophus</taxon>
    </lineage>
</organism>
<dbReference type="GO" id="GO:0005524">
    <property type="term" value="F:ATP binding"/>
    <property type="evidence" value="ECO:0007669"/>
    <property type="project" value="TreeGrafter"/>
</dbReference>
<evidence type="ECO:0000313" key="1">
    <source>
        <dbReference type="EMBL" id="NKE71147.1"/>
    </source>
</evidence>
<dbReference type="GO" id="GO:0000502">
    <property type="term" value="C:proteasome complex"/>
    <property type="evidence" value="ECO:0007669"/>
    <property type="project" value="UniProtKB-KW"/>
</dbReference>
<dbReference type="PANTHER" id="PTHR42307:SF2">
    <property type="entry name" value="PUP DEAMIDASE_DEPUPYLASE"/>
    <property type="match status" value="1"/>
</dbReference>
<evidence type="ECO:0000313" key="2">
    <source>
        <dbReference type="Proteomes" id="UP000534783"/>
    </source>
</evidence>
<dbReference type="AlphaFoldDB" id="A0A7X6DPW3"/>
<dbReference type="Pfam" id="PF03136">
    <property type="entry name" value="Pup_ligase"/>
    <property type="match status" value="1"/>
</dbReference>
<dbReference type="PANTHER" id="PTHR42307">
    <property type="entry name" value="PUP DEAMIDASE/DEPUPYLASE"/>
    <property type="match status" value="1"/>
</dbReference>
<keyword evidence="1" id="KW-0647">Proteasome</keyword>
<name>A0A7X6DPW3_9BACT</name>
<keyword evidence="2" id="KW-1185">Reference proteome</keyword>
<proteinExistence type="predicted"/>
<dbReference type="EMBL" id="VTOW01000002">
    <property type="protein sequence ID" value="NKE71147.1"/>
    <property type="molecule type" value="Genomic_DNA"/>
</dbReference>
<dbReference type="InterPro" id="IPR004347">
    <property type="entry name" value="Pup_ligase/deamidase"/>
</dbReference>
<accession>A0A7X6DPW3</accession>
<dbReference type="GO" id="GO:0019941">
    <property type="term" value="P:modification-dependent protein catabolic process"/>
    <property type="evidence" value="ECO:0007669"/>
    <property type="project" value="InterPro"/>
</dbReference>
<gene>
    <name evidence="1" type="ORF">MNODULE_10405</name>
</gene>
<reference evidence="1 2" key="1">
    <citation type="journal article" date="2020" name="Nature">
        <title>Bacterial chemolithoautotrophy via manganese oxidation.</title>
        <authorList>
            <person name="Yu H."/>
            <person name="Leadbetter J.R."/>
        </authorList>
    </citation>
    <scope>NUCLEOTIDE SEQUENCE [LARGE SCALE GENOMIC DNA]</scope>
    <source>
        <strain evidence="1 2">Mn-1</strain>
    </source>
</reference>
<dbReference type="Proteomes" id="UP000534783">
    <property type="component" value="Unassembled WGS sequence"/>
</dbReference>
<dbReference type="GO" id="GO:0010498">
    <property type="term" value="P:proteasomal protein catabolic process"/>
    <property type="evidence" value="ECO:0007669"/>
    <property type="project" value="InterPro"/>
</dbReference>
<sequence>MLSRIMGLETEYGCLVNQERPNDSPERIAYRIKETIFKKKKLGLIDLHHRAHDEPPGNGGFLLNGGRIYIDMGHLEYASPECLSLTDLLAYDRAGDRILQEAVEALGLGERVSIIKNNVDHETGATFGSHENYLVARDFPFSYDGLGQLIPFLVTRQIFTGAGRVGAHLVPDGWVALGERALPQIDFQISQRADHIVNDFYQWVQFNRAIINTRDEPLADPNRYRRIHLLLGDSNMLEYATALKLGTTSVMLSLIEEGAVPDDLALADAVLDLRRISRDPERRWIVTLQNGKRISAVELQSLLQQEAERTLSGKDDQTDWIISEWGKTLEALAIDPERLVGKIDWISKRWLLESFREAEGVDWQDPWMASLDLEYHNLNRSRGLAVALEEEGKALRRTTDDAVDLAVECPPRNTRASARGELIRSLLERQTPYVINWSSFYIEGKKPFSMEDPFKTYRTETEAHFLG</sequence>
<comment type="caution">
    <text evidence="1">The sequence shown here is derived from an EMBL/GenBank/DDBJ whole genome shotgun (WGS) entry which is preliminary data.</text>
</comment>
<protein>
    <submittedName>
        <fullName evidence="1">Proteasome accessory factor PafA2 family protein</fullName>
    </submittedName>
</protein>
<dbReference type="GO" id="GO:0070490">
    <property type="term" value="P:protein pupylation"/>
    <property type="evidence" value="ECO:0007669"/>
    <property type="project" value="TreeGrafter"/>
</dbReference>